<feature type="transmembrane region" description="Helical" evidence="1">
    <location>
        <begin position="128"/>
        <end position="148"/>
    </location>
</feature>
<gene>
    <name evidence="2" type="ORF">DS843_21145</name>
</gene>
<dbReference type="OrthoDB" id="7306727at2"/>
<organism evidence="2 3">
    <name type="scientific">Roseomonas genomospecies 6</name>
    <dbReference type="NCBI Taxonomy" id="214106"/>
    <lineage>
        <taxon>Bacteria</taxon>
        <taxon>Pseudomonadati</taxon>
        <taxon>Pseudomonadota</taxon>
        <taxon>Alphaproteobacteria</taxon>
        <taxon>Acetobacterales</taxon>
        <taxon>Roseomonadaceae</taxon>
        <taxon>Roseomonas</taxon>
    </lineage>
</organism>
<evidence type="ECO:0000313" key="2">
    <source>
        <dbReference type="EMBL" id="KAA0678091.1"/>
    </source>
</evidence>
<protein>
    <submittedName>
        <fullName evidence="2">Uncharacterized protein</fullName>
    </submittedName>
</protein>
<dbReference type="EMBL" id="QOKW01000019">
    <property type="protein sequence ID" value="KAA0678091.1"/>
    <property type="molecule type" value="Genomic_DNA"/>
</dbReference>
<keyword evidence="1" id="KW-1133">Transmembrane helix</keyword>
<feature type="transmembrane region" description="Helical" evidence="1">
    <location>
        <begin position="6"/>
        <end position="28"/>
    </location>
</feature>
<keyword evidence="1" id="KW-0812">Transmembrane</keyword>
<dbReference type="Proteomes" id="UP000480854">
    <property type="component" value="Unassembled WGS sequence"/>
</dbReference>
<comment type="caution">
    <text evidence="2">The sequence shown here is derived from an EMBL/GenBank/DDBJ whole genome shotgun (WGS) entry which is preliminary data.</text>
</comment>
<sequence length="253" mass="26900">MEIKLPVLVGVLSLALSVFVLCLIPTLWRSGVRVAAGLLTVLGIPTAMVAILLLFTSSTWAADGVGRHPAPWLVTAVVGGAIAYIVSLVIRHNRGIGILAAGAVLFLLPWPAAAGDGQTFPIVLPKELVTTLLDAALMATWAGLIWLIKRGAEWLNISRESKQVDRLEDGMNTALMYAHELALLAGKDIRIADVRSELVATAANYLLPKMPGTMKALKIDPDGLRERLTARLGYVAPHGAATVLSSPVLSSHR</sequence>
<dbReference type="RefSeq" id="WP_149470822.1">
    <property type="nucleotide sequence ID" value="NZ_QOKW01000019.1"/>
</dbReference>
<feature type="transmembrane region" description="Helical" evidence="1">
    <location>
        <begin position="96"/>
        <end position="113"/>
    </location>
</feature>
<proteinExistence type="predicted"/>
<reference evidence="2 3" key="1">
    <citation type="submission" date="2018-07" db="EMBL/GenBank/DDBJ databases">
        <title>Genome sequence of Azospirillum sp. ATCC 49961.</title>
        <authorList>
            <person name="Sant'Anna F.H."/>
            <person name="Baldani J.I."/>
            <person name="Zilli J.E."/>
            <person name="Reis V.M."/>
            <person name="Hartmann A."/>
            <person name="Cruz L."/>
            <person name="de Souza E.M."/>
            <person name="de Oliveira Pedrosa F."/>
            <person name="Passaglia L.M.P."/>
        </authorList>
    </citation>
    <scope>NUCLEOTIDE SEQUENCE [LARGE SCALE GENOMIC DNA]</scope>
    <source>
        <strain evidence="2 3">ATCC 49961</strain>
    </source>
</reference>
<keyword evidence="3" id="KW-1185">Reference proteome</keyword>
<evidence type="ECO:0000256" key="1">
    <source>
        <dbReference type="SAM" id="Phobius"/>
    </source>
</evidence>
<feature type="transmembrane region" description="Helical" evidence="1">
    <location>
        <begin position="35"/>
        <end position="58"/>
    </location>
</feature>
<keyword evidence="1" id="KW-0472">Membrane</keyword>
<feature type="transmembrane region" description="Helical" evidence="1">
    <location>
        <begin position="70"/>
        <end position="89"/>
    </location>
</feature>
<dbReference type="AlphaFoldDB" id="A0A9W7KRI6"/>
<evidence type="ECO:0000313" key="3">
    <source>
        <dbReference type="Proteomes" id="UP000480854"/>
    </source>
</evidence>
<name>A0A9W7KRI6_9PROT</name>
<accession>A0A9W7KRI6</accession>